<dbReference type="OrthoDB" id="103324at2"/>
<organism evidence="3 4">
    <name type="scientific">Actinomadura soli</name>
    <dbReference type="NCBI Taxonomy" id="2508997"/>
    <lineage>
        <taxon>Bacteria</taxon>
        <taxon>Bacillati</taxon>
        <taxon>Actinomycetota</taxon>
        <taxon>Actinomycetes</taxon>
        <taxon>Streptosporangiales</taxon>
        <taxon>Thermomonosporaceae</taxon>
        <taxon>Actinomadura</taxon>
    </lineage>
</organism>
<comment type="caution">
    <text evidence="3">The sequence shown here is derived from an EMBL/GenBank/DDBJ whole genome shotgun (WGS) entry which is preliminary data.</text>
</comment>
<dbReference type="PANTHER" id="PTHR43747:SF5">
    <property type="entry name" value="FAD-BINDING DOMAIN-CONTAINING PROTEIN"/>
    <property type="match status" value="1"/>
</dbReference>
<dbReference type="GO" id="GO:0016491">
    <property type="term" value="F:oxidoreductase activity"/>
    <property type="evidence" value="ECO:0007669"/>
    <property type="project" value="UniProtKB-KW"/>
</dbReference>
<dbReference type="AlphaFoldDB" id="A0A5C4JE67"/>
<reference evidence="3 4" key="1">
    <citation type="submission" date="2019-05" db="EMBL/GenBank/DDBJ databases">
        <title>Draft genome sequence of Actinomadura sp. 14C53.</title>
        <authorList>
            <person name="Saricaoglu S."/>
            <person name="Isik K."/>
        </authorList>
    </citation>
    <scope>NUCLEOTIDE SEQUENCE [LARGE SCALE GENOMIC DNA]</scope>
    <source>
        <strain evidence="3 4">14C53</strain>
    </source>
</reference>
<keyword evidence="1" id="KW-0560">Oxidoreductase</keyword>
<evidence type="ECO:0000313" key="3">
    <source>
        <dbReference type="EMBL" id="TMR02610.1"/>
    </source>
</evidence>
<evidence type="ECO:0000313" key="4">
    <source>
        <dbReference type="Proteomes" id="UP000309174"/>
    </source>
</evidence>
<evidence type="ECO:0008006" key="5">
    <source>
        <dbReference type="Google" id="ProtNLM"/>
    </source>
</evidence>
<evidence type="ECO:0000256" key="2">
    <source>
        <dbReference type="ARBA" id="ARBA00038396"/>
    </source>
</evidence>
<dbReference type="InterPro" id="IPR050816">
    <property type="entry name" value="Flavin-dep_Halogenase_NPB"/>
</dbReference>
<dbReference type="Gene3D" id="3.50.50.60">
    <property type="entry name" value="FAD/NAD(P)-binding domain"/>
    <property type="match status" value="1"/>
</dbReference>
<accession>A0A5C4JE67</accession>
<protein>
    <recommendedName>
        <fullName evidence="5">Halogenase</fullName>
    </recommendedName>
</protein>
<name>A0A5C4JE67_9ACTN</name>
<dbReference type="InterPro" id="IPR036188">
    <property type="entry name" value="FAD/NAD-bd_sf"/>
</dbReference>
<dbReference type="SUPFAM" id="SSF51905">
    <property type="entry name" value="FAD/NAD(P)-binding domain"/>
    <property type="match status" value="1"/>
</dbReference>
<gene>
    <name evidence="3" type="ORF">ETD83_12260</name>
</gene>
<sequence length="553" mass="61092">MTRPDPSERYDVALLGGHLATGMLGAVLARQGLRVLVVAAPGDRTEVSGETTVPYTSEVFMLLAHRFEVPELAAFGRFPDLPAGLRRGSGVKRSLGFLYHRAGAVHDPEESIQFNVPGEHTEWHPFRPDVDRYAVRLAEKYGAAATSSDDELVDAWVEPDGNGAPAGRVETSGGHVYRARFLVDAAGTDSPLVRRNGGDDAEPRLRHRSAVLTARMHDVTPFEELVDASRYPKASLWSRGTVHHLFEGGWLQLAAFGNHEDSRNRSTSVTLSLDPAALADLPSDPGAAFHTVVDRFPDLKRQFENAVPVSWRVAPLVQRTAARTHGEGWFAFERSAARNDLFLARDVTTSAELVHSLAAALIPAFADGDLSPGRFERAARFQHELAAFHDSWIDGARTACADFALLNAFSRVWLLWQILADLSLKRARLDCKVAAARGRADWSPVERFELGGLWFQAPAGLRETIAFTMDRLAQVRAGLIDPRSAADDVFGRLRTADFVPPLYAFGDPGARIYRFTLPKRLQMLWWVKTKAPSDFRRLLTRDNVTSVSTRSSR</sequence>
<dbReference type="EMBL" id="VCKW01000049">
    <property type="protein sequence ID" value="TMR02610.1"/>
    <property type="molecule type" value="Genomic_DNA"/>
</dbReference>
<dbReference type="Proteomes" id="UP000309174">
    <property type="component" value="Unassembled WGS sequence"/>
</dbReference>
<comment type="similarity">
    <text evidence="2">Belongs to the flavin-dependent halogenase family. Bacterial tryptophan halogenase subfamily.</text>
</comment>
<dbReference type="PANTHER" id="PTHR43747">
    <property type="entry name" value="FAD-BINDING PROTEIN"/>
    <property type="match status" value="1"/>
</dbReference>
<evidence type="ECO:0000256" key="1">
    <source>
        <dbReference type="ARBA" id="ARBA00023002"/>
    </source>
</evidence>
<proteinExistence type="inferred from homology"/>
<keyword evidence="4" id="KW-1185">Reference proteome</keyword>